<dbReference type="InterPro" id="IPR005821">
    <property type="entry name" value="Ion_trans_dom"/>
</dbReference>
<dbReference type="AlphaFoldDB" id="A0A0D3IRD8"/>
<keyword evidence="7 12" id="KW-1133">Transmembrane helix</keyword>
<evidence type="ECO:0000256" key="7">
    <source>
        <dbReference type="ARBA" id="ARBA00022989"/>
    </source>
</evidence>
<keyword evidence="4 12" id="KW-0812">Transmembrane</keyword>
<dbReference type="STRING" id="2903.R1BUI4"/>
<feature type="region of interest" description="Disordered" evidence="11">
    <location>
        <begin position="53"/>
        <end position="72"/>
    </location>
</feature>
<feature type="transmembrane region" description="Helical" evidence="12">
    <location>
        <begin position="656"/>
        <end position="675"/>
    </location>
</feature>
<feature type="transmembrane region" description="Helical" evidence="12">
    <location>
        <begin position="992"/>
        <end position="1016"/>
    </location>
</feature>
<feature type="transmembrane region" description="Helical" evidence="12">
    <location>
        <begin position="363"/>
        <end position="383"/>
    </location>
</feature>
<evidence type="ECO:0000256" key="4">
    <source>
        <dbReference type="ARBA" id="ARBA00022692"/>
    </source>
</evidence>
<feature type="transmembrane region" description="Helical" evidence="12">
    <location>
        <begin position="471"/>
        <end position="493"/>
    </location>
</feature>
<keyword evidence="15" id="KW-1185">Reference proteome</keyword>
<dbReference type="PANTHER" id="PTHR11537">
    <property type="entry name" value="VOLTAGE-GATED POTASSIUM CHANNEL"/>
    <property type="match status" value="1"/>
</dbReference>
<name>A0A0D3IRD8_EMIH1</name>
<dbReference type="SUPFAM" id="SSF81324">
    <property type="entry name" value="Voltage-gated potassium channels"/>
    <property type="match status" value="3"/>
</dbReference>
<evidence type="ECO:0000256" key="1">
    <source>
        <dbReference type="ARBA" id="ARBA00004141"/>
    </source>
</evidence>
<feature type="region of interest" description="Disordered" evidence="11">
    <location>
        <begin position="1"/>
        <end position="46"/>
    </location>
</feature>
<dbReference type="PRINTS" id="PR00169">
    <property type="entry name" value="KCHANNEL"/>
</dbReference>
<dbReference type="InterPro" id="IPR028325">
    <property type="entry name" value="VG_K_chnl"/>
</dbReference>
<feature type="transmembrane region" description="Helical" evidence="12">
    <location>
        <begin position="617"/>
        <end position="635"/>
    </location>
</feature>
<evidence type="ECO:0000256" key="10">
    <source>
        <dbReference type="ARBA" id="ARBA00023303"/>
    </source>
</evidence>
<feature type="transmembrane region" description="Helical" evidence="12">
    <location>
        <begin position="579"/>
        <end position="597"/>
    </location>
</feature>
<dbReference type="eggNOG" id="KOG1419">
    <property type="taxonomic scope" value="Eukaryota"/>
</dbReference>
<evidence type="ECO:0000256" key="5">
    <source>
        <dbReference type="ARBA" id="ARBA00022826"/>
    </source>
</evidence>
<dbReference type="RefSeq" id="XP_005766252.1">
    <property type="nucleotide sequence ID" value="XM_005766195.1"/>
</dbReference>
<evidence type="ECO:0000256" key="2">
    <source>
        <dbReference type="ARBA" id="ARBA00022448"/>
    </source>
</evidence>
<evidence type="ECO:0000256" key="12">
    <source>
        <dbReference type="SAM" id="Phobius"/>
    </source>
</evidence>
<dbReference type="Proteomes" id="UP000013827">
    <property type="component" value="Unassembled WGS sequence"/>
</dbReference>
<dbReference type="HOGENOM" id="CLU_283495_0_0_1"/>
<evidence type="ECO:0000256" key="3">
    <source>
        <dbReference type="ARBA" id="ARBA00022538"/>
    </source>
</evidence>
<feature type="transmembrane region" description="Helical" evidence="12">
    <location>
        <begin position="1066"/>
        <end position="1093"/>
    </location>
</feature>
<proteinExistence type="predicted"/>
<organism evidence="14 15">
    <name type="scientific">Emiliania huxleyi (strain CCMP1516)</name>
    <dbReference type="NCBI Taxonomy" id="280463"/>
    <lineage>
        <taxon>Eukaryota</taxon>
        <taxon>Haptista</taxon>
        <taxon>Haptophyta</taxon>
        <taxon>Prymnesiophyceae</taxon>
        <taxon>Isochrysidales</taxon>
        <taxon>Noelaerhabdaceae</taxon>
        <taxon>Emiliania</taxon>
    </lineage>
</organism>
<feature type="transmembrane region" description="Helical" evidence="12">
    <location>
        <begin position="100"/>
        <end position="118"/>
    </location>
</feature>
<dbReference type="EnsemblProtists" id="EOD13823">
    <property type="protein sequence ID" value="EOD13823"/>
    <property type="gene ID" value="EMIHUDRAFT_212339"/>
</dbReference>
<keyword evidence="5" id="KW-0631">Potassium channel</keyword>
<evidence type="ECO:0000313" key="15">
    <source>
        <dbReference type="Proteomes" id="UP000013827"/>
    </source>
</evidence>
<dbReference type="GO" id="GO:0008076">
    <property type="term" value="C:voltage-gated potassium channel complex"/>
    <property type="evidence" value="ECO:0007669"/>
    <property type="project" value="InterPro"/>
</dbReference>
<feature type="transmembrane region" description="Helical" evidence="12">
    <location>
        <begin position="722"/>
        <end position="742"/>
    </location>
</feature>
<feature type="transmembrane region" description="Helical" evidence="12">
    <location>
        <begin position="924"/>
        <end position="947"/>
    </location>
</feature>
<evidence type="ECO:0000256" key="11">
    <source>
        <dbReference type="SAM" id="MobiDB-lite"/>
    </source>
</evidence>
<evidence type="ECO:0000256" key="8">
    <source>
        <dbReference type="ARBA" id="ARBA00023065"/>
    </source>
</evidence>
<dbReference type="PANTHER" id="PTHR11537:SF254">
    <property type="entry name" value="POTASSIUM VOLTAGE-GATED CHANNEL PROTEIN SHAB"/>
    <property type="match status" value="1"/>
</dbReference>
<evidence type="ECO:0000259" key="13">
    <source>
        <dbReference type="Pfam" id="PF00520"/>
    </source>
</evidence>
<dbReference type="PaxDb" id="2903-EOD13823"/>
<feature type="transmembrane region" description="Helical" evidence="12">
    <location>
        <begin position="193"/>
        <end position="211"/>
    </location>
</feature>
<feature type="domain" description="Ion transport" evidence="13">
    <location>
        <begin position="99"/>
        <end position="393"/>
    </location>
</feature>
<protein>
    <recommendedName>
        <fullName evidence="13">Ion transport domain-containing protein</fullName>
    </recommendedName>
</protein>
<keyword evidence="2" id="KW-0813">Transport</keyword>
<feature type="domain" description="Ion transport" evidence="13">
    <location>
        <begin position="583"/>
        <end position="739"/>
    </location>
</feature>
<reference evidence="15" key="1">
    <citation type="journal article" date="2013" name="Nature">
        <title>Pan genome of the phytoplankton Emiliania underpins its global distribution.</title>
        <authorList>
            <person name="Read B.A."/>
            <person name="Kegel J."/>
            <person name="Klute M.J."/>
            <person name="Kuo A."/>
            <person name="Lefebvre S.C."/>
            <person name="Maumus F."/>
            <person name="Mayer C."/>
            <person name="Miller J."/>
            <person name="Monier A."/>
            <person name="Salamov A."/>
            <person name="Young J."/>
            <person name="Aguilar M."/>
            <person name="Claverie J.M."/>
            <person name="Frickenhaus S."/>
            <person name="Gonzalez K."/>
            <person name="Herman E.K."/>
            <person name="Lin Y.C."/>
            <person name="Napier J."/>
            <person name="Ogata H."/>
            <person name="Sarno A.F."/>
            <person name="Shmutz J."/>
            <person name="Schroeder D."/>
            <person name="de Vargas C."/>
            <person name="Verret F."/>
            <person name="von Dassow P."/>
            <person name="Valentin K."/>
            <person name="Van de Peer Y."/>
            <person name="Wheeler G."/>
            <person name="Dacks J.B."/>
            <person name="Delwiche C.F."/>
            <person name="Dyhrman S.T."/>
            <person name="Glockner G."/>
            <person name="John U."/>
            <person name="Richards T."/>
            <person name="Worden A.Z."/>
            <person name="Zhang X."/>
            <person name="Grigoriev I.V."/>
            <person name="Allen A.E."/>
            <person name="Bidle K."/>
            <person name="Borodovsky M."/>
            <person name="Bowler C."/>
            <person name="Brownlee C."/>
            <person name="Cock J.M."/>
            <person name="Elias M."/>
            <person name="Gladyshev V.N."/>
            <person name="Groth M."/>
            <person name="Guda C."/>
            <person name="Hadaegh A."/>
            <person name="Iglesias-Rodriguez M.D."/>
            <person name="Jenkins J."/>
            <person name="Jones B.M."/>
            <person name="Lawson T."/>
            <person name="Leese F."/>
            <person name="Lindquist E."/>
            <person name="Lobanov A."/>
            <person name="Lomsadze A."/>
            <person name="Malik S.B."/>
            <person name="Marsh M.E."/>
            <person name="Mackinder L."/>
            <person name="Mock T."/>
            <person name="Mueller-Roeber B."/>
            <person name="Pagarete A."/>
            <person name="Parker M."/>
            <person name="Probert I."/>
            <person name="Quesneville H."/>
            <person name="Raines C."/>
            <person name="Rensing S.A."/>
            <person name="Riano-Pachon D.M."/>
            <person name="Richier S."/>
            <person name="Rokitta S."/>
            <person name="Shiraiwa Y."/>
            <person name="Soanes D.M."/>
            <person name="van der Giezen M."/>
            <person name="Wahlund T.M."/>
            <person name="Williams B."/>
            <person name="Wilson W."/>
            <person name="Wolfe G."/>
            <person name="Wurch L.L."/>
        </authorList>
    </citation>
    <scope>NUCLEOTIDE SEQUENCE</scope>
</reference>
<keyword evidence="3" id="KW-0633">Potassium transport</keyword>
<dbReference type="OMA" id="MWITLLN"/>
<feature type="domain" description="Ion transport" evidence="13">
    <location>
        <begin position="863"/>
        <end position="1088"/>
    </location>
</feature>
<dbReference type="KEGG" id="ehx:EMIHUDRAFT_212339"/>
<reference evidence="14" key="2">
    <citation type="submission" date="2024-10" db="UniProtKB">
        <authorList>
            <consortium name="EnsemblProtists"/>
        </authorList>
    </citation>
    <scope>IDENTIFICATION</scope>
</reference>
<keyword evidence="8" id="KW-0406">Ion transport</keyword>
<keyword evidence="9 12" id="KW-0472">Membrane</keyword>
<accession>A0A0D3IRD8</accession>
<keyword evidence="6" id="KW-0630">Potassium</keyword>
<feature type="transmembrane region" description="Helical" evidence="12">
    <location>
        <begin position="892"/>
        <end position="912"/>
    </location>
</feature>
<feature type="transmembrane region" description="Helical" evidence="12">
    <location>
        <begin position="259"/>
        <end position="280"/>
    </location>
</feature>
<dbReference type="eggNOG" id="KOG4390">
    <property type="taxonomic scope" value="Eukaryota"/>
</dbReference>
<sequence>MERLQRELESGQSEKGQLRALTVGRQKTRLRGSGYTNPRYPTRPKDIHLENLESEGVTEAARSPTPGRPNGAWMIPCSANRQVYDFLEGRSTAGRRYQRVTVVLIGLNVLTFVLSTVFHPKYNPDGPYQLCAADRCRGLDRWFFGNDDDNGLLGTSVFEILTVAVFTVDYFARLATAPEADAAYAGACGRLRFAVSFYALVDLVSTLPFYLDFFIEGNLPASQAIRMLRLARMMRLEGRYVESFTLLDELHEELSRGGLLRTAAFVGTVIWTICSSLYYLAERRNPKMIYCAACPDVDTGACSFDEWGLVDCSEAGCAAKEGDEGGPPCSSLFESIPSALFLTLLNLFGEFPLVQQHSPAGKLLATLVALVAVAFFAIPASIVGNGFQVVLEKRKAADGETGVRASIDNLTHLAENERASVRHLESRHLVTERDRFLDERHLHMDVHAPPPRAEVGVARAFAAQLGEALPLLSVAGFGALLVWVAFATGMYFAERGSLDAEMAGSYKTIPDAMWLTLLNLSGESPLCHYSTAGKLLAALMAILVEGRTKDASAAAADATPLDAPPPLYAAIHAALSSGAALRVIFGVIFLSVGLAILETLPEYECDGAAAATTECSLFAAAEWASVLLFTVEYLLRLLSAPADPDLGGGGRARLRFVFSFYSAVDLLAVIPFYIAQAAPGGWVDEHDAYFRMLRLLRLLKLDKYVPSITLIDDVVRLKRQPLLLAAGASLALWLLFSSLLWLCEHADTANELDDPLPSYGCIEDCTMADRLDWGGGVSTGDYPIVTYSAAGRVTCFLMVVAAVGVVSTGESGDGYFETAYAALEGLPPPRSRWGPKVDALQEQVNTFLNGDGSLRRSAASGAFRSGILVLILANLVAVAAETVDRWVGNEPHNFFDVLEAVSCFVFSGEYCARIFSAAKDKRHLYSPVYYATTFFGIVDLLSFLPWYVQQASLALGLAGSSSDAAAVFRIFRLFRVLQLERFLTAFTLLDNVLRASADVLVATGLMALIIWCFSFPSTTACNTAHPGSCSQETFAHMPDALYMTAIFLCGEWGVCDFTLGGRAVAAFMCIAGIAIAAIPIGSLFEAFGAVIGLSEEGDG</sequence>
<dbReference type="GeneID" id="17259970"/>
<evidence type="ECO:0000256" key="6">
    <source>
        <dbReference type="ARBA" id="ARBA00022958"/>
    </source>
</evidence>
<keyword evidence="10" id="KW-0407">Ion channel</keyword>
<dbReference type="GO" id="GO:0001508">
    <property type="term" value="P:action potential"/>
    <property type="evidence" value="ECO:0007669"/>
    <property type="project" value="TreeGrafter"/>
</dbReference>
<feature type="transmembrane region" description="Helical" evidence="12">
    <location>
        <begin position="151"/>
        <end position="172"/>
    </location>
</feature>
<dbReference type="Gene3D" id="1.10.287.70">
    <property type="match status" value="3"/>
</dbReference>
<dbReference type="Pfam" id="PF00520">
    <property type="entry name" value="Ion_trans"/>
    <property type="match status" value="3"/>
</dbReference>
<evidence type="ECO:0000256" key="9">
    <source>
        <dbReference type="ARBA" id="ARBA00023136"/>
    </source>
</evidence>
<feature type="transmembrane region" description="Helical" evidence="12">
    <location>
        <begin position="862"/>
        <end position="880"/>
    </location>
</feature>
<evidence type="ECO:0000313" key="14">
    <source>
        <dbReference type="EnsemblProtists" id="EOD13823"/>
    </source>
</evidence>
<dbReference type="GO" id="GO:0005249">
    <property type="term" value="F:voltage-gated potassium channel activity"/>
    <property type="evidence" value="ECO:0007669"/>
    <property type="project" value="InterPro"/>
</dbReference>
<comment type="subcellular location">
    <subcellularLocation>
        <location evidence="1">Membrane</location>
        <topology evidence="1">Multi-pass membrane protein</topology>
    </subcellularLocation>
</comment>